<comment type="caution">
    <text evidence="2">The sequence shown here is derived from an EMBL/GenBank/DDBJ whole genome shotgun (WGS) entry which is preliminary data.</text>
</comment>
<name>A0A8X6Y9C0_9ARAC</name>
<feature type="region of interest" description="Disordered" evidence="1">
    <location>
        <begin position="34"/>
        <end position="84"/>
    </location>
</feature>
<feature type="compositionally biased region" description="Acidic residues" evidence="1">
    <location>
        <begin position="1"/>
        <end position="14"/>
    </location>
</feature>
<evidence type="ECO:0000256" key="1">
    <source>
        <dbReference type="SAM" id="MobiDB-lite"/>
    </source>
</evidence>
<proteinExistence type="predicted"/>
<evidence type="ECO:0000313" key="2">
    <source>
        <dbReference type="EMBL" id="GFY68531.1"/>
    </source>
</evidence>
<gene>
    <name evidence="2" type="ORF">TNIN_59401</name>
</gene>
<sequence length="84" mass="9752">MIEERETDEDESEAEISIGEEIPCENLPWIRKSRSQTRWGDKYSDPVPKGESCTNEYNNPEAHHIESVIPRNFKEASVPPHKEK</sequence>
<accession>A0A8X6Y9C0</accession>
<evidence type="ECO:0000313" key="3">
    <source>
        <dbReference type="Proteomes" id="UP000886998"/>
    </source>
</evidence>
<feature type="region of interest" description="Disordered" evidence="1">
    <location>
        <begin position="1"/>
        <end position="22"/>
    </location>
</feature>
<dbReference type="AlphaFoldDB" id="A0A8X6Y9C0"/>
<organism evidence="2 3">
    <name type="scientific">Trichonephila inaurata madagascariensis</name>
    <dbReference type="NCBI Taxonomy" id="2747483"/>
    <lineage>
        <taxon>Eukaryota</taxon>
        <taxon>Metazoa</taxon>
        <taxon>Ecdysozoa</taxon>
        <taxon>Arthropoda</taxon>
        <taxon>Chelicerata</taxon>
        <taxon>Arachnida</taxon>
        <taxon>Araneae</taxon>
        <taxon>Araneomorphae</taxon>
        <taxon>Entelegynae</taxon>
        <taxon>Araneoidea</taxon>
        <taxon>Nephilidae</taxon>
        <taxon>Trichonephila</taxon>
        <taxon>Trichonephila inaurata</taxon>
    </lineage>
</organism>
<reference evidence="2" key="1">
    <citation type="submission" date="2020-08" db="EMBL/GenBank/DDBJ databases">
        <title>Multicomponent nature underlies the extraordinary mechanical properties of spider dragline silk.</title>
        <authorList>
            <person name="Kono N."/>
            <person name="Nakamura H."/>
            <person name="Mori M."/>
            <person name="Yoshida Y."/>
            <person name="Ohtoshi R."/>
            <person name="Malay A.D."/>
            <person name="Moran D.A.P."/>
            <person name="Tomita M."/>
            <person name="Numata K."/>
            <person name="Arakawa K."/>
        </authorList>
    </citation>
    <scope>NUCLEOTIDE SEQUENCE</scope>
</reference>
<keyword evidence="3" id="KW-1185">Reference proteome</keyword>
<protein>
    <submittedName>
        <fullName evidence="2">Uncharacterized protein</fullName>
    </submittedName>
</protein>
<dbReference type="EMBL" id="BMAV01017107">
    <property type="protein sequence ID" value="GFY68531.1"/>
    <property type="molecule type" value="Genomic_DNA"/>
</dbReference>
<dbReference type="Proteomes" id="UP000886998">
    <property type="component" value="Unassembled WGS sequence"/>
</dbReference>